<dbReference type="Proteomes" id="UP001479290">
    <property type="component" value="Unassembled WGS sequence"/>
</dbReference>
<dbReference type="NCBIfam" id="TIGR00168">
    <property type="entry name" value="infC"/>
    <property type="match status" value="1"/>
</dbReference>
<dbReference type="InterPro" id="IPR001288">
    <property type="entry name" value="Translation_initiation_fac_3"/>
</dbReference>
<dbReference type="GO" id="GO:0043022">
    <property type="term" value="F:ribosome binding"/>
    <property type="evidence" value="ECO:0007669"/>
    <property type="project" value="TreeGrafter"/>
</dbReference>
<keyword evidence="2" id="KW-0396">Initiation factor</keyword>
<dbReference type="InterPro" id="IPR036787">
    <property type="entry name" value="T_IF-3_N_sf"/>
</dbReference>
<comment type="similarity">
    <text evidence="1">Belongs to the IF-3 family.</text>
</comment>
<accession>A0AAW2AN31</accession>
<evidence type="ECO:0000256" key="1">
    <source>
        <dbReference type="ARBA" id="ARBA00005439"/>
    </source>
</evidence>
<dbReference type="FunFam" id="3.10.20.80:FF:000002">
    <property type="entry name" value="Mitochondrial translational initiation factor 3"/>
    <property type="match status" value="1"/>
</dbReference>
<dbReference type="PANTHER" id="PTHR10938">
    <property type="entry name" value="TRANSLATION INITIATION FACTOR IF-3"/>
    <property type="match status" value="1"/>
</dbReference>
<dbReference type="SUPFAM" id="SSF54364">
    <property type="entry name" value="Translation initiation factor IF3, N-terminal domain"/>
    <property type="match status" value="1"/>
</dbReference>
<dbReference type="SUPFAM" id="SSF55200">
    <property type="entry name" value="Translation initiation factor IF3, C-terminal domain"/>
    <property type="match status" value="1"/>
</dbReference>
<dbReference type="AlphaFoldDB" id="A0AAW2AN31"/>
<keyword evidence="7" id="KW-1185">Reference proteome</keyword>
<comment type="caution">
    <text evidence="6">The sequence shown here is derived from an EMBL/GenBank/DDBJ whole genome shotgun (WGS) entry which is preliminary data.</text>
</comment>
<dbReference type="InterPro" id="IPR036788">
    <property type="entry name" value="T_IF-3_C_sf"/>
</dbReference>
<evidence type="ECO:0000256" key="3">
    <source>
        <dbReference type="ARBA" id="ARBA00022917"/>
    </source>
</evidence>
<reference evidence="6 7" key="1">
    <citation type="submission" date="2024-05" db="EMBL/GenBank/DDBJ databases">
        <title>A high-quality chromosomal-level genome assembly of Topmouth culter (Culter alburnus).</title>
        <authorList>
            <person name="Zhao H."/>
        </authorList>
    </citation>
    <scope>NUCLEOTIDE SEQUENCE [LARGE SCALE GENOMIC DNA]</scope>
    <source>
        <strain evidence="6">CATC2023</strain>
        <tissue evidence="6">Muscle</tissue>
    </source>
</reference>
<dbReference type="PANTHER" id="PTHR10938:SF0">
    <property type="entry name" value="TRANSLATION INITIATION FACTOR IF-3, MITOCHONDRIAL"/>
    <property type="match status" value="1"/>
</dbReference>
<dbReference type="GO" id="GO:0005739">
    <property type="term" value="C:mitochondrion"/>
    <property type="evidence" value="ECO:0007669"/>
    <property type="project" value="TreeGrafter"/>
</dbReference>
<dbReference type="EMBL" id="JAWDJR010000005">
    <property type="protein sequence ID" value="KAK9974020.1"/>
    <property type="molecule type" value="Genomic_DNA"/>
</dbReference>
<feature type="domain" description="Translation initiation factor 3 N-terminal" evidence="5">
    <location>
        <begin position="100"/>
        <end position="168"/>
    </location>
</feature>
<evidence type="ECO:0000259" key="5">
    <source>
        <dbReference type="Pfam" id="PF05198"/>
    </source>
</evidence>
<dbReference type="Gene3D" id="3.10.20.80">
    <property type="entry name" value="Translation initiation factor 3 (IF-3), N-terminal domain"/>
    <property type="match status" value="1"/>
</dbReference>
<dbReference type="GO" id="GO:0032790">
    <property type="term" value="P:ribosome disassembly"/>
    <property type="evidence" value="ECO:0007669"/>
    <property type="project" value="TreeGrafter"/>
</dbReference>
<organism evidence="6 7">
    <name type="scientific">Culter alburnus</name>
    <name type="common">Topmouth culter</name>
    <dbReference type="NCBI Taxonomy" id="194366"/>
    <lineage>
        <taxon>Eukaryota</taxon>
        <taxon>Metazoa</taxon>
        <taxon>Chordata</taxon>
        <taxon>Craniata</taxon>
        <taxon>Vertebrata</taxon>
        <taxon>Euteleostomi</taxon>
        <taxon>Actinopterygii</taxon>
        <taxon>Neopterygii</taxon>
        <taxon>Teleostei</taxon>
        <taxon>Ostariophysi</taxon>
        <taxon>Cypriniformes</taxon>
        <taxon>Xenocyprididae</taxon>
        <taxon>Xenocypridinae</taxon>
        <taxon>Culter</taxon>
    </lineage>
</organism>
<protein>
    <recommendedName>
        <fullName evidence="5">Translation initiation factor 3 N-terminal domain-containing protein</fullName>
    </recommendedName>
</protein>
<dbReference type="GO" id="GO:0070124">
    <property type="term" value="P:mitochondrial translational initiation"/>
    <property type="evidence" value="ECO:0007669"/>
    <property type="project" value="TreeGrafter"/>
</dbReference>
<dbReference type="Gene3D" id="3.30.110.10">
    <property type="entry name" value="Translation initiation factor 3 (IF-3), C-terminal domain"/>
    <property type="match status" value="1"/>
</dbReference>
<dbReference type="GO" id="GO:0003743">
    <property type="term" value="F:translation initiation factor activity"/>
    <property type="evidence" value="ECO:0007669"/>
    <property type="project" value="UniProtKB-KW"/>
</dbReference>
<keyword evidence="3" id="KW-0648">Protein biosynthesis</keyword>
<evidence type="ECO:0000256" key="4">
    <source>
        <dbReference type="SAM" id="MobiDB-lite"/>
    </source>
</evidence>
<feature type="compositionally biased region" description="Polar residues" evidence="4">
    <location>
        <begin position="283"/>
        <end position="292"/>
    </location>
</feature>
<evidence type="ECO:0000313" key="7">
    <source>
        <dbReference type="Proteomes" id="UP001479290"/>
    </source>
</evidence>
<sequence>MRETVCVTSMTLSSRMSLGFLRFVLSQALSRSPRRTISLVSLSLATKPSTLRPAWCCHTVSPWLCMSFSTDTESGDTDMTDTQKETKKLDPKTRVTFGSVGRKIGQRHIQLLGEDGEDLGTMHRAEVIRLMDQTGLKLVAINDNCDPPLYRLMKGKQIHEEQMKLRDAQKAKKGLAQSKELTFSSDISLHDLDTKLRQVVSWLEKKNHVRLTIRAGTDSGAPLDKVLTQMVERISVPVGFVSKPSVVRGGRAAMCVLRLASAKELQKKVAETSNKNLKPDFETPTSPDTSFTEEPKDLKQQ</sequence>
<dbReference type="Pfam" id="PF05198">
    <property type="entry name" value="IF3_N"/>
    <property type="match status" value="1"/>
</dbReference>
<gene>
    <name evidence="6" type="ORF">ABG768_022130</name>
</gene>
<dbReference type="InterPro" id="IPR019814">
    <property type="entry name" value="Translation_initiation_fac_3_N"/>
</dbReference>
<evidence type="ECO:0000256" key="2">
    <source>
        <dbReference type="ARBA" id="ARBA00022540"/>
    </source>
</evidence>
<proteinExistence type="inferred from homology"/>
<name>A0AAW2AN31_CULAL</name>
<evidence type="ECO:0000313" key="6">
    <source>
        <dbReference type="EMBL" id="KAK9974020.1"/>
    </source>
</evidence>
<feature type="region of interest" description="Disordered" evidence="4">
    <location>
        <begin position="270"/>
        <end position="301"/>
    </location>
</feature>